<reference evidence="2 3" key="1">
    <citation type="journal article" date="2012" name="Genome Biol.">
        <title>Genome and low-iron response of an oceanic diatom adapted to chronic iron limitation.</title>
        <authorList>
            <person name="Lommer M."/>
            <person name="Specht M."/>
            <person name="Roy A.S."/>
            <person name="Kraemer L."/>
            <person name="Andreson R."/>
            <person name="Gutowska M.A."/>
            <person name="Wolf J."/>
            <person name="Bergner S.V."/>
            <person name="Schilhabel M.B."/>
            <person name="Klostermeier U.C."/>
            <person name="Beiko R.G."/>
            <person name="Rosenstiel P."/>
            <person name="Hippler M."/>
            <person name="Laroche J."/>
        </authorList>
    </citation>
    <scope>NUCLEOTIDE SEQUENCE [LARGE SCALE GENOMIC DNA]</scope>
    <source>
        <strain evidence="2 3">CCMP1005</strain>
    </source>
</reference>
<dbReference type="InterPro" id="IPR019734">
    <property type="entry name" value="TPR_rpt"/>
</dbReference>
<evidence type="ECO:0000256" key="1">
    <source>
        <dbReference type="SAM" id="MobiDB-lite"/>
    </source>
</evidence>
<dbReference type="OrthoDB" id="541719at2759"/>
<dbReference type="SUPFAM" id="SSF48452">
    <property type="entry name" value="TPR-like"/>
    <property type="match status" value="3"/>
</dbReference>
<gene>
    <name evidence="2" type="ORF">THAOC_18148</name>
</gene>
<name>K0S7W7_THAOC</name>
<dbReference type="SMART" id="SM00386">
    <property type="entry name" value="HAT"/>
    <property type="match status" value="14"/>
</dbReference>
<feature type="compositionally biased region" description="Basic residues" evidence="1">
    <location>
        <begin position="141"/>
        <end position="156"/>
    </location>
</feature>
<dbReference type="AlphaFoldDB" id="K0S7W7"/>
<dbReference type="InterPro" id="IPR003107">
    <property type="entry name" value="HAT"/>
</dbReference>
<evidence type="ECO:0000313" key="3">
    <source>
        <dbReference type="Proteomes" id="UP000266841"/>
    </source>
</evidence>
<dbReference type="OMA" id="AHAWQAW"/>
<feature type="region of interest" description="Disordered" evidence="1">
    <location>
        <begin position="104"/>
        <end position="169"/>
    </location>
</feature>
<dbReference type="Proteomes" id="UP000266841">
    <property type="component" value="Unassembled WGS sequence"/>
</dbReference>
<proteinExistence type="predicted"/>
<organism evidence="2 3">
    <name type="scientific">Thalassiosira oceanica</name>
    <name type="common">Marine diatom</name>
    <dbReference type="NCBI Taxonomy" id="159749"/>
    <lineage>
        <taxon>Eukaryota</taxon>
        <taxon>Sar</taxon>
        <taxon>Stramenopiles</taxon>
        <taxon>Ochrophyta</taxon>
        <taxon>Bacillariophyta</taxon>
        <taxon>Coscinodiscophyceae</taxon>
        <taxon>Thalassiosirophycidae</taxon>
        <taxon>Thalassiosirales</taxon>
        <taxon>Thalassiosiraceae</taxon>
        <taxon>Thalassiosira</taxon>
    </lineage>
</organism>
<dbReference type="EMBL" id="AGNL01020084">
    <property type="protein sequence ID" value="EJK61370.1"/>
    <property type="molecule type" value="Genomic_DNA"/>
</dbReference>
<dbReference type="eggNOG" id="KOG1124">
    <property type="taxonomic scope" value="Eukaryota"/>
</dbReference>
<protein>
    <submittedName>
        <fullName evidence="2">Uncharacterized protein</fullName>
    </submittedName>
</protein>
<dbReference type="PANTHER" id="PTHR44917">
    <property type="entry name" value="PROTEIN HIGH CHLOROPHYLL FLUORESCENT 107"/>
    <property type="match status" value="1"/>
</dbReference>
<dbReference type="PANTHER" id="PTHR44917:SF1">
    <property type="entry name" value="PROTEIN HIGH CHLOROPHYLL FLUORESCENT 107"/>
    <property type="match status" value="1"/>
</dbReference>
<keyword evidence="3" id="KW-1185">Reference proteome</keyword>
<sequence>MPAASRSPTSAVLVRMRPLIASGPTYSSQSGRKRMRSRAFALSRPASEGHHLDVCMAKRSRTPVCILAFTLVATCIQMQLASSFSSTSHKLRGRHQPMQLKFTRDGTSLKSTTDDQIKELERHRAERKRISDKASSTENSHKKRTNNKKRGGRVRNRCSSTQNKKRHVRHLYSQARSLEKRGVWREASKILESILELSPTDAHSYLALARLESRRENGSKLRRSSLADYSDDEITLDGKVLPLHASQSNFRNASHIYEVGTTFCPDSVHLFHSWAMHENSLGNIDKARSLFERALDIDEWNGYVCHSYGLIEAKQGNLTHARQLFQRGLTYQPSAALVCSLGDLYVTMRHPWSAQELYSTYIPLLKDERERMEVYLAASSLEERVFLDIEKASVLLKEALKSGNVQDSRAYVALARLGTSGGLVDDTVIKKRIKEICLKQWHEFTRRSNAKGRPQVAFPVKDGRLFNAWAKIEAKSNLNEARKILRRGIRMYSKDHTLYLSLGNIEERKGNVTAARDLYSTSLLIKPCAPALVAYALLETRSPIIENKPNVTMVRQLLDEALLIDPKHGPLYNAYGNFERRERNFDKARQLYEDGIRHNCTDSSSVYHGLSKLHLSLGEVEEARRVLKEGLSIFGSKADTHCLRNQNVAYLSHTLALIELNCNNNPAKAKRALVEGLLYQRYSPQLLSILAICEARLGDNVAAVKLFEQSLKADQHHAQSWQAFGCLEMQLGNFRTAKTLFECGLKNAPNHGALWQAYGILETWKGNLSKARLLFAAGIEKCPNHVSLYEAWACLEMRNGDIITAKKLIGEALTRDKRSGSCWLVAAQVEEKAGNAGLVGLILRRGIECAPGEVELYRALADHEISRGRIGAARELLEKGMETFPFHAPLYHSLAELEARIGNFEGLLKLNKRTAELFPSDAGPASSSSSSKKRMEAWGRRITGKLPEGIATLAEKIGIEEDSDGNVEGLGSVDPDVLVTKMCGGLMMPELE</sequence>
<accession>K0S7W7</accession>
<dbReference type="SMART" id="SM00028">
    <property type="entry name" value="TPR"/>
    <property type="match status" value="10"/>
</dbReference>
<dbReference type="InterPro" id="IPR011990">
    <property type="entry name" value="TPR-like_helical_dom_sf"/>
</dbReference>
<dbReference type="GO" id="GO:0003729">
    <property type="term" value="F:mRNA binding"/>
    <property type="evidence" value="ECO:0007669"/>
    <property type="project" value="InterPro"/>
</dbReference>
<dbReference type="GO" id="GO:0006397">
    <property type="term" value="P:mRNA processing"/>
    <property type="evidence" value="ECO:0007669"/>
    <property type="project" value="InterPro"/>
</dbReference>
<evidence type="ECO:0000313" key="2">
    <source>
        <dbReference type="EMBL" id="EJK61370.1"/>
    </source>
</evidence>
<dbReference type="Pfam" id="PF13432">
    <property type="entry name" value="TPR_16"/>
    <property type="match status" value="1"/>
</dbReference>
<feature type="compositionally biased region" description="Basic and acidic residues" evidence="1">
    <location>
        <begin position="112"/>
        <end position="132"/>
    </location>
</feature>
<comment type="caution">
    <text evidence="2">The sequence shown here is derived from an EMBL/GenBank/DDBJ whole genome shotgun (WGS) entry which is preliminary data.</text>
</comment>
<dbReference type="Gene3D" id="1.25.40.10">
    <property type="entry name" value="Tetratricopeptide repeat domain"/>
    <property type="match status" value="5"/>
</dbReference>
<dbReference type="InterPro" id="IPR044624">
    <property type="entry name" value="Mbb1-like"/>
</dbReference>